<dbReference type="Gene3D" id="3.50.50.60">
    <property type="entry name" value="FAD/NAD(P)-binding domain"/>
    <property type="match status" value="1"/>
</dbReference>
<dbReference type="GO" id="GO:0016491">
    <property type="term" value="F:oxidoreductase activity"/>
    <property type="evidence" value="ECO:0007669"/>
    <property type="project" value="InterPro"/>
</dbReference>
<feature type="domain" description="FAD/NAD(P)-binding" evidence="1">
    <location>
        <begin position="8"/>
        <end position="60"/>
    </location>
</feature>
<dbReference type="EMBL" id="JAWJAY010000246">
    <property type="protein sequence ID" value="MDV2887614.1"/>
    <property type="molecule type" value="Genomic_DNA"/>
</dbReference>
<dbReference type="SUPFAM" id="SSF51905">
    <property type="entry name" value="FAD/NAD(P)-binding domain"/>
    <property type="match status" value="1"/>
</dbReference>
<evidence type="ECO:0000259" key="1">
    <source>
        <dbReference type="Pfam" id="PF07992"/>
    </source>
</evidence>
<protein>
    <submittedName>
        <fullName evidence="2">FAD-dependent oxidoreductase</fullName>
    </submittedName>
</protein>
<evidence type="ECO:0000313" key="2">
    <source>
        <dbReference type="EMBL" id="MDV2887614.1"/>
    </source>
</evidence>
<accession>A0AAJ2NRZ5</accession>
<dbReference type="InterPro" id="IPR036188">
    <property type="entry name" value="FAD/NAD-bd_sf"/>
</dbReference>
<dbReference type="RefSeq" id="WP_323467829.1">
    <property type="nucleotide sequence ID" value="NZ_JAWJAY010000246.1"/>
</dbReference>
<evidence type="ECO:0000313" key="3">
    <source>
        <dbReference type="Proteomes" id="UP001285636"/>
    </source>
</evidence>
<feature type="non-terminal residue" evidence="2">
    <location>
        <position position="1"/>
    </location>
</feature>
<comment type="caution">
    <text evidence="2">The sequence shown here is derived from an EMBL/GenBank/DDBJ whole genome shotgun (WGS) entry which is preliminary data.</text>
</comment>
<organism evidence="2 3">
    <name type="scientific">Alkalihalophilus pseudofirmus</name>
    <name type="common">Bacillus pseudofirmus</name>
    <dbReference type="NCBI Taxonomy" id="79885"/>
    <lineage>
        <taxon>Bacteria</taxon>
        <taxon>Bacillati</taxon>
        <taxon>Bacillota</taxon>
        <taxon>Bacilli</taxon>
        <taxon>Bacillales</taxon>
        <taxon>Bacillaceae</taxon>
        <taxon>Alkalihalophilus</taxon>
    </lineage>
</organism>
<proteinExistence type="predicted"/>
<name>A0AAJ2NRZ5_ALKPS</name>
<gene>
    <name evidence="2" type="ORF">RYX45_20795</name>
</gene>
<dbReference type="AlphaFoldDB" id="A0AAJ2NRZ5"/>
<reference evidence="2" key="1">
    <citation type="submission" date="2023-10" db="EMBL/GenBank/DDBJ databases">
        <title>Screening of Alkalihalophilus pseudofirmusBZ-TG-HK211 and Its Alleviation of Salt Stress on Rapeseed Growth.</title>
        <authorList>
            <person name="Zhao B."/>
            <person name="Guo T."/>
        </authorList>
    </citation>
    <scope>NUCLEOTIDE SEQUENCE</scope>
    <source>
        <strain evidence="2">BZ-TG-HK211</strain>
    </source>
</reference>
<dbReference type="InterPro" id="IPR023753">
    <property type="entry name" value="FAD/NAD-binding_dom"/>
</dbReference>
<sequence>VSSLGPIKEWGLEIAKNSIVVNSKMETNIPGIYAAGDICTYEGKVKLIASGFGEAPTAVNNAKAFMDPKAKIQPLHSSSMFDK</sequence>
<dbReference type="Pfam" id="PF07992">
    <property type="entry name" value="Pyr_redox_2"/>
    <property type="match status" value="1"/>
</dbReference>
<dbReference type="Proteomes" id="UP001285636">
    <property type="component" value="Unassembled WGS sequence"/>
</dbReference>